<dbReference type="KEGG" id="more:E1B28_012849"/>
<gene>
    <name evidence="8" type="ORF">E1B28_012849</name>
</gene>
<dbReference type="EMBL" id="CM032188">
    <property type="protein sequence ID" value="KAG7088904.1"/>
    <property type="molecule type" value="Genomic_DNA"/>
</dbReference>
<dbReference type="PANTHER" id="PTHR23501:SF84">
    <property type="entry name" value="VACUOLAR MEMBRANE AMINO ACID UPTAKE TRANSPORTER FNX2"/>
    <property type="match status" value="1"/>
</dbReference>
<name>A0A9P7RSG8_9AGAR</name>
<evidence type="ECO:0000256" key="1">
    <source>
        <dbReference type="ARBA" id="ARBA00004141"/>
    </source>
</evidence>
<comment type="subcellular location">
    <subcellularLocation>
        <location evidence="1">Membrane</location>
        <topology evidence="1">Multi-pass membrane protein</topology>
    </subcellularLocation>
</comment>
<dbReference type="Gene3D" id="1.20.1250.20">
    <property type="entry name" value="MFS general substrate transporter like domains"/>
    <property type="match status" value="1"/>
</dbReference>
<dbReference type="SUPFAM" id="SSF103473">
    <property type="entry name" value="MFS general substrate transporter"/>
    <property type="match status" value="1"/>
</dbReference>
<keyword evidence="9" id="KW-1185">Reference proteome</keyword>
<evidence type="ECO:0000259" key="7">
    <source>
        <dbReference type="PROSITE" id="PS50850"/>
    </source>
</evidence>
<accession>A0A9P7RSG8</accession>
<feature type="transmembrane region" description="Helical" evidence="6">
    <location>
        <begin position="15"/>
        <end position="36"/>
    </location>
</feature>
<proteinExistence type="predicted"/>
<feature type="transmembrane region" description="Helical" evidence="6">
    <location>
        <begin position="43"/>
        <end position="65"/>
    </location>
</feature>
<keyword evidence="3 6" id="KW-1133">Transmembrane helix</keyword>
<sequence length="104" mass="11049">MSDVVALRSRGTWQGVLNIIFSTGSMIVAPLGGYLADTIGWRWAFIMQFPAIILAFIAALLALHLPPHPTSDLKSKLKRIDSEALSPSSSSSSFSSTVSNVAGT</sequence>
<evidence type="ECO:0000313" key="9">
    <source>
        <dbReference type="Proteomes" id="UP001049176"/>
    </source>
</evidence>
<dbReference type="OrthoDB" id="6770063at2759"/>
<evidence type="ECO:0000256" key="6">
    <source>
        <dbReference type="SAM" id="Phobius"/>
    </source>
</evidence>
<dbReference type="InterPro" id="IPR036259">
    <property type="entry name" value="MFS_trans_sf"/>
</dbReference>
<evidence type="ECO:0000256" key="2">
    <source>
        <dbReference type="ARBA" id="ARBA00022692"/>
    </source>
</evidence>
<dbReference type="Proteomes" id="UP001049176">
    <property type="component" value="Chromosome 8"/>
</dbReference>
<evidence type="ECO:0000256" key="4">
    <source>
        <dbReference type="ARBA" id="ARBA00023136"/>
    </source>
</evidence>
<feature type="region of interest" description="Disordered" evidence="5">
    <location>
        <begin position="84"/>
        <end position="104"/>
    </location>
</feature>
<keyword evidence="4 6" id="KW-0472">Membrane</keyword>
<reference evidence="8" key="1">
    <citation type="journal article" date="2021" name="Genome Biol. Evol.">
        <title>The assembled and annotated genome of the fairy-ring fungus Marasmius oreades.</title>
        <authorList>
            <person name="Hiltunen M."/>
            <person name="Ament-Velasquez S.L."/>
            <person name="Johannesson H."/>
        </authorList>
    </citation>
    <scope>NUCLEOTIDE SEQUENCE</scope>
    <source>
        <strain evidence="8">03SP1</strain>
    </source>
</reference>
<dbReference type="PROSITE" id="PS50850">
    <property type="entry name" value="MFS"/>
    <property type="match status" value="1"/>
</dbReference>
<dbReference type="InterPro" id="IPR020846">
    <property type="entry name" value="MFS_dom"/>
</dbReference>
<evidence type="ECO:0000256" key="3">
    <source>
        <dbReference type="ARBA" id="ARBA00022989"/>
    </source>
</evidence>
<dbReference type="GeneID" id="66081924"/>
<dbReference type="GO" id="GO:0015174">
    <property type="term" value="F:basic amino acid transmembrane transporter activity"/>
    <property type="evidence" value="ECO:0007669"/>
    <property type="project" value="TreeGrafter"/>
</dbReference>
<dbReference type="GO" id="GO:0000329">
    <property type="term" value="C:fungal-type vacuole membrane"/>
    <property type="evidence" value="ECO:0007669"/>
    <property type="project" value="TreeGrafter"/>
</dbReference>
<organism evidence="8 9">
    <name type="scientific">Marasmius oreades</name>
    <name type="common">fairy-ring Marasmius</name>
    <dbReference type="NCBI Taxonomy" id="181124"/>
    <lineage>
        <taxon>Eukaryota</taxon>
        <taxon>Fungi</taxon>
        <taxon>Dikarya</taxon>
        <taxon>Basidiomycota</taxon>
        <taxon>Agaricomycotina</taxon>
        <taxon>Agaricomycetes</taxon>
        <taxon>Agaricomycetidae</taxon>
        <taxon>Agaricales</taxon>
        <taxon>Marasmiineae</taxon>
        <taxon>Marasmiaceae</taxon>
        <taxon>Marasmius</taxon>
    </lineage>
</organism>
<dbReference type="InterPro" id="IPR011701">
    <property type="entry name" value="MFS"/>
</dbReference>
<feature type="domain" description="Major facilitator superfamily (MFS) profile" evidence="7">
    <location>
        <begin position="1"/>
        <end position="104"/>
    </location>
</feature>
<protein>
    <recommendedName>
        <fullName evidence="7">Major facilitator superfamily (MFS) profile domain-containing protein</fullName>
    </recommendedName>
</protein>
<comment type="caution">
    <text evidence="8">The sequence shown here is derived from an EMBL/GenBank/DDBJ whole genome shotgun (WGS) entry which is preliminary data.</text>
</comment>
<dbReference type="RefSeq" id="XP_043005375.1">
    <property type="nucleotide sequence ID" value="XM_043158005.1"/>
</dbReference>
<evidence type="ECO:0000313" key="8">
    <source>
        <dbReference type="EMBL" id="KAG7088904.1"/>
    </source>
</evidence>
<dbReference type="PANTHER" id="PTHR23501">
    <property type="entry name" value="MAJOR FACILITATOR SUPERFAMILY"/>
    <property type="match status" value="1"/>
</dbReference>
<dbReference type="AlphaFoldDB" id="A0A9P7RSG8"/>
<dbReference type="Pfam" id="PF07690">
    <property type="entry name" value="MFS_1"/>
    <property type="match status" value="1"/>
</dbReference>
<keyword evidence="2 6" id="KW-0812">Transmembrane</keyword>
<evidence type="ECO:0000256" key="5">
    <source>
        <dbReference type="SAM" id="MobiDB-lite"/>
    </source>
</evidence>